<feature type="transmembrane region" description="Helical" evidence="6">
    <location>
        <begin position="81"/>
        <end position="98"/>
    </location>
</feature>
<dbReference type="AlphaFoldDB" id="A0A443K1P8"/>
<keyword evidence="4 6" id="KW-1133">Transmembrane helix</keyword>
<feature type="transmembrane region" description="Helical" evidence="6">
    <location>
        <begin position="195"/>
        <end position="214"/>
    </location>
</feature>
<feature type="transmembrane region" description="Helical" evidence="6">
    <location>
        <begin position="55"/>
        <end position="74"/>
    </location>
</feature>
<dbReference type="PANTHER" id="PTHR30482">
    <property type="entry name" value="HIGH-AFFINITY BRANCHED-CHAIN AMINO ACID TRANSPORT SYSTEM PERMEASE"/>
    <property type="match status" value="1"/>
</dbReference>
<reference evidence="7 8" key="1">
    <citation type="submission" date="2019-01" db="EMBL/GenBank/DDBJ databases">
        <title>Sinorhodobacter populi sp. nov. isolated from the symptomatic bark tissue of Populus euramericana canker.</title>
        <authorList>
            <person name="Xu G."/>
        </authorList>
    </citation>
    <scope>NUCLEOTIDE SEQUENCE [LARGE SCALE GENOMIC DNA]</scope>
    <source>
        <strain evidence="7 8">07D10-4-3</strain>
    </source>
</reference>
<sequence>MSQSSHFASVLRLIEGPQTLGRGPKFWSGFAIVLIAACAYPLFADSYDVGNNVYFFNWLFMALGLSLIWGYGGALSFGQTAFFGVAGYSYGVLSINLGDAYGLTLFSLVLSVGISALFAAVLGYFMFFGRISGVFLGIVSLSVTLVLERFMAQTAGPEWAIGSARLNGFNGMGGMPSLTIPWPGGPVVLFPDVTLYYVTLALLVVVYLALRILVNSRFGNVIVAIRENPQRAEMLGYDVRRYQLATFVIGSALAGLSGVLYTSWGNYITPASMGMTAASLPIVWVAVGGRRDLTTTLVGTLLVLVVFQMLTIHGSQYALVVMGALLVLTVLIAPRGIVPAFTDGAAHLFRKIVPRRAR</sequence>
<dbReference type="Proteomes" id="UP000284451">
    <property type="component" value="Unassembled WGS sequence"/>
</dbReference>
<feature type="transmembrane region" description="Helical" evidence="6">
    <location>
        <begin position="104"/>
        <end position="127"/>
    </location>
</feature>
<feature type="transmembrane region" description="Helical" evidence="6">
    <location>
        <begin position="317"/>
        <end position="341"/>
    </location>
</feature>
<gene>
    <name evidence="7" type="ORF">D2T29_20120</name>
</gene>
<evidence type="ECO:0000256" key="5">
    <source>
        <dbReference type="ARBA" id="ARBA00023136"/>
    </source>
</evidence>
<comment type="caution">
    <text evidence="7">The sequence shown here is derived from an EMBL/GenBank/DDBJ whole genome shotgun (WGS) entry which is preliminary data.</text>
</comment>
<feature type="transmembrane region" description="Helical" evidence="6">
    <location>
        <begin position="26"/>
        <end position="43"/>
    </location>
</feature>
<dbReference type="GO" id="GO:0015658">
    <property type="term" value="F:branched-chain amino acid transmembrane transporter activity"/>
    <property type="evidence" value="ECO:0007669"/>
    <property type="project" value="InterPro"/>
</dbReference>
<keyword evidence="2" id="KW-1003">Cell membrane</keyword>
<proteinExistence type="predicted"/>
<evidence type="ECO:0000256" key="6">
    <source>
        <dbReference type="SAM" id="Phobius"/>
    </source>
</evidence>
<organism evidence="7 8">
    <name type="scientific">Paenirhodobacter populi</name>
    <dbReference type="NCBI Taxonomy" id="2306993"/>
    <lineage>
        <taxon>Bacteria</taxon>
        <taxon>Pseudomonadati</taxon>
        <taxon>Pseudomonadota</taxon>
        <taxon>Alphaproteobacteria</taxon>
        <taxon>Rhodobacterales</taxon>
        <taxon>Rhodobacter group</taxon>
        <taxon>Paenirhodobacter</taxon>
    </lineage>
</organism>
<comment type="subcellular location">
    <subcellularLocation>
        <location evidence="1">Cell membrane</location>
        <topology evidence="1">Multi-pass membrane protein</topology>
    </subcellularLocation>
</comment>
<feature type="transmembrane region" description="Helical" evidence="6">
    <location>
        <begin position="244"/>
        <end position="261"/>
    </location>
</feature>
<evidence type="ECO:0000313" key="8">
    <source>
        <dbReference type="Proteomes" id="UP000284451"/>
    </source>
</evidence>
<accession>A0A443K1P8</accession>
<feature type="transmembrane region" description="Helical" evidence="6">
    <location>
        <begin position="267"/>
        <end position="286"/>
    </location>
</feature>
<evidence type="ECO:0000313" key="7">
    <source>
        <dbReference type="EMBL" id="RWR26671.1"/>
    </source>
</evidence>
<dbReference type="InterPro" id="IPR043428">
    <property type="entry name" value="LivM-like"/>
</dbReference>
<keyword evidence="3 6" id="KW-0812">Transmembrane</keyword>
<dbReference type="RefSeq" id="WP_128233881.1">
    <property type="nucleotide sequence ID" value="NZ_SAUY01000040.1"/>
</dbReference>
<dbReference type="InterPro" id="IPR001851">
    <property type="entry name" value="ABC_transp_permease"/>
</dbReference>
<protein>
    <submittedName>
        <fullName evidence="7">ABC transporter permease</fullName>
    </submittedName>
</protein>
<name>A0A443K1P8_9RHOB</name>
<dbReference type="GO" id="GO:0005886">
    <property type="term" value="C:plasma membrane"/>
    <property type="evidence" value="ECO:0007669"/>
    <property type="project" value="UniProtKB-SubCell"/>
</dbReference>
<feature type="transmembrane region" description="Helical" evidence="6">
    <location>
        <begin position="293"/>
        <end position="311"/>
    </location>
</feature>
<dbReference type="CDD" id="cd06581">
    <property type="entry name" value="TM_PBP1_LivM_like"/>
    <property type="match status" value="1"/>
</dbReference>
<evidence type="ECO:0000256" key="2">
    <source>
        <dbReference type="ARBA" id="ARBA00022475"/>
    </source>
</evidence>
<dbReference type="EMBL" id="SAUY01000040">
    <property type="protein sequence ID" value="RWR26671.1"/>
    <property type="molecule type" value="Genomic_DNA"/>
</dbReference>
<evidence type="ECO:0000256" key="1">
    <source>
        <dbReference type="ARBA" id="ARBA00004651"/>
    </source>
</evidence>
<reference evidence="7 8" key="2">
    <citation type="submission" date="2019-01" db="EMBL/GenBank/DDBJ databases">
        <authorList>
            <person name="Li Y."/>
        </authorList>
    </citation>
    <scope>NUCLEOTIDE SEQUENCE [LARGE SCALE GENOMIC DNA]</scope>
    <source>
        <strain evidence="7 8">07D10-4-3</strain>
    </source>
</reference>
<dbReference type="PANTHER" id="PTHR30482:SF4">
    <property type="entry name" value="SLR1201 PROTEIN"/>
    <property type="match status" value="1"/>
</dbReference>
<dbReference type="Pfam" id="PF02653">
    <property type="entry name" value="BPD_transp_2"/>
    <property type="match status" value="1"/>
</dbReference>
<keyword evidence="5 6" id="KW-0472">Membrane</keyword>
<evidence type="ECO:0000256" key="4">
    <source>
        <dbReference type="ARBA" id="ARBA00022989"/>
    </source>
</evidence>
<evidence type="ECO:0000256" key="3">
    <source>
        <dbReference type="ARBA" id="ARBA00022692"/>
    </source>
</evidence>